<dbReference type="InterPro" id="IPR033253">
    <property type="entry name" value="CFAP45"/>
</dbReference>
<gene>
    <name evidence="10" type="ORF">A3Q56_00394</name>
</gene>
<keyword evidence="2" id="KW-0282">Flagellum</keyword>
<feature type="coiled-coil region" evidence="8">
    <location>
        <begin position="233"/>
        <end position="366"/>
    </location>
</feature>
<evidence type="ECO:0000256" key="7">
    <source>
        <dbReference type="ARBA" id="ARBA00034142"/>
    </source>
</evidence>
<evidence type="ECO:0000313" key="10">
    <source>
        <dbReference type="EMBL" id="OAF71844.1"/>
    </source>
</evidence>
<keyword evidence="3 8" id="KW-0175">Coiled coil</keyword>
<feature type="domain" description="Trichohyalin-plectin-homology" evidence="9">
    <location>
        <begin position="159"/>
        <end position="502"/>
    </location>
</feature>
<dbReference type="GO" id="GO:0031514">
    <property type="term" value="C:motile cilium"/>
    <property type="evidence" value="ECO:0007669"/>
    <property type="project" value="UniProtKB-SubCell"/>
</dbReference>
<keyword evidence="5" id="KW-0966">Cell projection</keyword>
<evidence type="ECO:0000256" key="6">
    <source>
        <dbReference type="ARBA" id="ARBA00034116"/>
    </source>
</evidence>
<accession>A0A177BE55</accession>
<reference evidence="10 11" key="1">
    <citation type="submission" date="2016-04" db="EMBL/GenBank/DDBJ databases">
        <title>The genome of Intoshia linei affirms orthonectids as highly simplified spiralians.</title>
        <authorList>
            <person name="Mikhailov K.V."/>
            <person name="Slusarev G.S."/>
            <person name="Nikitin M.A."/>
            <person name="Logacheva M.D."/>
            <person name="Penin A."/>
            <person name="Aleoshin V."/>
            <person name="Panchin Y.V."/>
        </authorList>
    </citation>
    <scope>NUCLEOTIDE SEQUENCE [LARGE SCALE GENOMIC DNA]</scope>
    <source>
        <strain evidence="10">Intl2013</strain>
        <tissue evidence="10">Whole animal</tissue>
    </source>
</reference>
<sequence length="525" mass="62442">MSSLLGVNRNINSRQSSRTKKHYRTVCKESFVDEDLFGDRKCRKNDKRKKEPDTIQLISKDLIRTIRIRNRDPMEHSTVLPLSKIESAKFLSDTLNEELFQDKISAASTKAKLEEESNKRKIKLKSIDFNRGRMKKSDSKDITSIEKQEILDRANDKITEREDEIKELNSLIINVKCNYIRDKQIKEKQIIEKHLKNEDKRLDAIVEQDRKLSLGIQSEIDKKRKTVSINGAVELLEQIKNNQKRNLLEVEMKEQENVKLQEMLDKLCEEEIEKNKIKVEKQVKLREELNKANEKIIIRKAVDAEQEKQLEKNVLKYQKEKAEREGEFEAEQERKKIEKEKEVSRLRALQERMKDEHAERDLLRAKRAQELAERKWREAEIIAEKKMKETEKILHISREKQLTAKRHIQAVEAQRERADFERIIQVQQSIIQKEKLVKEERRKRAVKYSQSLRDQIRDKHNEVLKERNNFFKEGDIISKNIDSKNKKLQAVKLKKLQDLRKANIDEKYLTEIVRKINKVKNGKTK</sequence>
<evidence type="ECO:0000256" key="2">
    <source>
        <dbReference type="ARBA" id="ARBA00022846"/>
    </source>
</evidence>
<comment type="similarity">
    <text evidence="6">Belongs to the CFAP45 family.</text>
</comment>
<dbReference type="AlphaFoldDB" id="A0A177BE55"/>
<evidence type="ECO:0000259" key="9">
    <source>
        <dbReference type="Pfam" id="PF13868"/>
    </source>
</evidence>
<comment type="caution">
    <text evidence="10">The sequence shown here is derived from an EMBL/GenBank/DDBJ whole genome shotgun (WGS) entry which is preliminary data.</text>
</comment>
<dbReference type="Proteomes" id="UP000078046">
    <property type="component" value="Unassembled WGS sequence"/>
</dbReference>
<dbReference type="Pfam" id="PF13868">
    <property type="entry name" value="TPH"/>
    <property type="match status" value="1"/>
</dbReference>
<dbReference type="InterPro" id="IPR043597">
    <property type="entry name" value="TPH_dom"/>
</dbReference>
<evidence type="ECO:0000313" key="11">
    <source>
        <dbReference type="Proteomes" id="UP000078046"/>
    </source>
</evidence>
<dbReference type="PANTHER" id="PTHR15504:SF0">
    <property type="entry name" value="CILIA- AND FLAGELLA-ASSOCIATED PROTEIN 45"/>
    <property type="match status" value="1"/>
</dbReference>
<evidence type="ECO:0000256" key="3">
    <source>
        <dbReference type="ARBA" id="ARBA00023054"/>
    </source>
</evidence>
<dbReference type="EMBL" id="LWCA01000019">
    <property type="protein sequence ID" value="OAF71844.1"/>
    <property type="molecule type" value="Genomic_DNA"/>
</dbReference>
<protein>
    <recommendedName>
        <fullName evidence="7">Cilia- and flagella-associated protein 45</fullName>
    </recommendedName>
</protein>
<organism evidence="10 11">
    <name type="scientific">Intoshia linei</name>
    <dbReference type="NCBI Taxonomy" id="1819745"/>
    <lineage>
        <taxon>Eukaryota</taxon>
        <taxon>Metazoa</taxon>
        <taxon>Spiralia</taxon>
        <taxon>Lophotrochozoa</taxon>
        <taxon>Mesozoa</taxon>
        <taxon>Orthonectida</taxon>
        <taxon>Rhopaluridae</taxon>
        <taxon>Intoshia</taxon>
    </lineage>
</organism>
<evidence type="ECO:0000256" key="5">
    <source>
        <dbReference type="ARBA" id="ARBA00023273"/>
    </source>
</evidence>
<evidence type="ECO:0000256" key="8">
    <source>
        <dbReference type="SAM" id="Coils"/>
    </source>
</evidence>
<comment type="subcellular location">
    <subcellularLocation>
        <location evidence="1">Cell projection</location>
        <location evidence="1">Cilium</location>
        <location evidence="1">Flagellum</location>
    </subcellularLocation>
</comment>
<evidence type="ECO:0000256" key="4">
    <source>
        <dbReference type="ARBA" id="ARBA00023069"/>
    </source>
</evidence>
<name>A0A177BE55_9BILA</name>
<keyword evidence="11" id="KW-1185">Reference proteome</keyword>
<dbReference type="PANTHER" id="PTHR15504">
    <property type="entry name" value="NASOPHARYNGEAL EPITHELIUM SPECIFIC PROTEIN 1"/>
    <property type="match status" value="1"/>
</dbReference>
<dbReference type="OrthoDB" id="1902038at2759"/>
<proteinExistence type="inferred from homology"/>
<evidence type="ECO:0000256" key="1">
    <source>
        <dbReference type="ARBA" id="ARBA00004230"/>
    </source>
</evidence>
<keyword evidence="4" id="KW-0969">Cilium</keyword>